<proteinExistence type="predicted"/>
<keyword evidence="2" id="KW-1185">Reference proteome</keyword>
<protein>
    <submittedName>
        <fullName evidence="1">Uncharacterized protein</fullName>
    </submittedName>
</protein>
<accession>A0A423VGH3</accession>
<dbReference type="Proteomes" id="UP000284375">
    <property type="component" value="Unassembled WGS sequence"/>
</dbReference>
<comment type="caution">
    <text evidence="1">The sequence shown here is derived from an EMBL/GenBank/DDBJ whole genome shotgun (WGS) entry which is preliminary data.</text>
</comment>
<evidence type="ECO:0000313" key="2">
    <source>
        <dbReference type="Proteomes" id="UP000284375"/>
    </source>
</evidence>
<dbReference type="OrthoDB" id="5240365at2759"/>
<organism evidence="1 2">
    <name type="scientific">Cytospora chrysosperma</name>
    <name type="common">Cytospora canker fungus</name>
    <name type="synonym">Sphaeria chrysosperma</name>
    <dbReference type="NCBI Taxonomy" id="252740"/>
    <lineage>
        <taxon>Eukaryota</taxon>
        <taxon>Fungi</taxon>
        <taxon>Dikarya</taxon>
        <taxon>Ascomycota</taxon>
        <taxon>Pezizomycotina</taxon>
        <taxon>Sordariomycetes</taxon>
        <taxon>Sordariomycetidae</taxon>
        <taxon>Diaporthales</taxon>
        <taxon>Cytosporaceae</taxon>
        <taxon>Cytospora</taxon>
    </lineage>
</organism>
<dbReference type="EMBL" id="LJZO01000053">
    <property type="protein sequence ID" value="ROV90028.1"/>
    <property type="molecule type" value="Genomic_DNA"/>
</dbReference>
<dbReference type="AlphaFoldDB" id="A0A423VGH3"/>
<evidence type="ECO:0000313" key="1">
    <source>
        <dbReference type="EMBL" id="ROV90028.1"/>
    </source>
</evidence>
<reference evidence="1 2" key="1">
    <citation type="submission" date="2015-09" db="EMBL/GenBank/DDBJ databases">
        <title>Host preference determinants of Valsa canker pathogens revealed by comparative genomics.</title>
        <authorList>
            <person name="Yin Z."/>
            <person name="Huang L."/>
        </authorList>
    </citation>
    <scope>NUCLEOTIDE SEQUENCE [LARGE SCALE GENOMIC DNA]</scope>
    <source>
        <strain evidence="1 2">YSFL</strain>
    </source>
</reference>
<name>A0A423VGH3_CYTCH</name>
<gene>
    <name evidence="1" type="ORF">VSDG_08393</name>
</gene>
<sequence length="85" mass="9321">MASRTRRYNHLFDVDLDGISLEPPGRDTTGDFIPSPDIDLATIGATLAAGPRPQYHYLAAASLSSYNKRGASLRKMRPHRPSSSH</sequence>